<dbReference type="PANTHER" id="PTHR11236">
    <property type="entry name" value="AMINOBENZOATE/ANTHRANILATE SYNTHASE"/>
    <property type="match status" value="1"/>
</dbReference>
<evidence type="ECO:0000313" key="13">
    <source>
        <dbReference type="EMBL" id="GMM52287.1"/>
    </source>
</evidence>
<dbReference type="InterPro" id="IPR006221">
    <property type="entry name" value="TrpG/PapA_dom"/>
</dbReference>
<dbReference type="CDD" id="cd01743">
    <property type="entry name" value="GATase1_Anthranilate_Synthase"/>
    <property type="match status" value="1"/>
</dbReference>
<dbReference type="InterPro" id="IPR017926">
    <property type="entry name" value="GATASE"/>
</dbReference>
<protein>
    <recommendedName>
        <fullName evidence="4">aminodeoxychorismate synthase</fullName>
        <ecNumber evidence="4">2.6.1.85</ecNumber>
    </recommendedName>
    <alternativeName>
        <fullName evidence="8">Para-aminobenzoate synthase</fullName>
    </alternativeName>
    <alternativeName>
        <fullName evidence="9">p-aminobenzoic acid synthase</fullName>
    </alternativeName>
</protein>
<evidence type="ECO:0000259" key="10">
    <source>
        <dbReference type="Pfam" id="PF00117"/>
    </source>
</evidence>
<evidence type="ECO:0000259" key="11">
    <source>
        <dbReference type="Pfam" id="PF00425"/>
    </source>
</evidence>
<evidence type="ECO:0000256" key="2">
    <source>
        <dbReference type="ARBA" id="ARBA00005009"/>
    </source>
</evidence>
<evidence type="ECO:0000256" key="3">
    <source>
        <dbReference type="ARBA" id="ARBA00005970"/>
    </source>
</evidence>
<evidence type="ECO:0000259" key="12">
    <source>
        <dbReference type="Pfam" id="PF04715"/>
    </source>
</evidence>
<keyword evidence="6" id="KW-0289">Folate biosynthesis</keyword>
<dbReference type="PRINTS" id="PR00097">
    <property type="entry name" value="ANTSNTHASEII"/>
</dbReference>
<dbReference type="GO" id="GO:0005737">
    <property type="term" value="C:cytoplasm"/>
    <property type="evidence" value="ECO:0007669"/>
    <property type="project" value="TreeGrafter"/>
</dbReference>
<feature type="domain" description="Anthranilate synthase component I N-terminal" evidence="12">
    <location>
        <begin position="232"/>
        <end position="358"/>
    </location>
</feature>
<feature type="domain" description="Glutamine amidotransferase" evidence="10">
    <location>
        <begin position="10"/>
        <end position="154"/>
    </location>
</feature>
<keyword evidence="5" id="KW-0808">Transferase</keyword>
<dbReference type="InterPro" id="IPR029062">
    <property type="entry name" value="Class_I_gatase-like"/>
</dbReference>
<evidence type="ECO:0000256" key="5">
    <source>
        <dbReference type="ARBA" id="ARBA00022679"/>
    </source>
</evidence>
<dbReference type="InterPro" id="IPR010117">
    <property type="entry name" value="PabB_fungal"/>
</dbReference>
<dbReference type="PRINTS" id="PR00096">
    <property type="entry name" value="GATASE"/>
</dbReference>
<accession>A0AAV5RME4</accession>
<comment type="catalytic activity">
    <reaction evidence="1">
        <text>chorismate + L-glutamine = 4-amino-4-deoxychorismate + L-glutamate</text>
        <dbReference type="Rhea" id="RHEA:11672"/>
        <dbReference type="ChEBI" id="CHEBI:29748"/>
        <dbReference type="ChEBI" id="CHEBI:29985"/>
        <dbReference type="ChEBI" id="CHEBI:58359"/>
        <dbReference type="ChEBI" id="CHEBI:58406"/>
        <dbReference type="EC" id="2.6.1.85"/>
    </reaction>
</comment>
<dbReference type="EC" id="2.6.1.85" evidence="4"/>
<dbReference type="InterPro" id="IPR005801">
    <property type="entry name" value="ADC_synthase"/>
</dbReference>
<feature type="domain" description="Chorismate-utilising enzyme C-terminal" evidence="11">
    <location>
        <begin position="406"/>
        <end position="663"/>
    </location>
</feature>
<dbReference type="InterPro" id="IPR015890">
    <property type="entry name" value="Chorismate_C"/>
</dbReference>
<dbReference type="Pfam" id="PF00425">
    <property type="entry name" value="Chorismate_bind"/>
    <property type="match status" value="1"/>
</dbReference>
<dbReference type="Proteomes" id="UP001362899">
    <property type="component" value="Unassembled WGS sequence"/>
</dbReference>
<evidence type="ECO:0000256" key="1">
    <source>
        <dbReference type="ARBA" id="ARBA00001000"/>
    </source>
</evidence>
<keyword evidence="7" id="KW-0315">Glutamine amidotransferase</keyword>
<dbReference type="GO" id="GO:0046820">
    <property type="term" value="F:4-amino-4-deoxychorismate synthase activity"/>
    <property type="evidence" value="ECO:0007669"/>
    <property type="project" value="UniProtKB-EC"/>
</dbReference>
<evidence type="ECO:0000256" key="9">
    <source>
        <dbReference type="ARBA" id="ARBA00031904"/>
    </source>
</evidence>
<evidence type="ECO:0000256" key="6">
    <source>
        <dbReference type="ARBA" id="ARBA00022909"/>
    </source>
</evidence>
<comment type="similarity">
    <text evidence="3">In the C-terminal section; belongs to the anthranilate synthase component I family.</text>
</comment>
<evidence type="ECO:0000256" key="4">
    <source>
        <dbReference type="ARBA" id="ARBA00013139"/>
    </source>
</evidence>
<dbReference type="GO" id="GO:0046656">
    <property type="term" value="P:folic acid biosynthetic process"/>
    <property type="evidence" value="ECO:0007669"/>
    <property type="project" value="UniProtKB-KW"/>
</dbReference>
<dbReference type="PROSITE" id="PS51273">
    <property type="entry name" value="GATASE_TYPE_1"/>
    <property type="match status" value="1"/>
</dbReference>
<dbReference type="Gene3D" id="3.40.50.880">
    <property type="match status" value="1"/>
</dbReference>
<dbReference type="Gene3D" id="3.60.120.10">
    <property type="entry name" value="Anthranilate synthase"/>
    <property type="match status" value="1"/>
</dbReference>
<dbReference type="EMBL" id="BTGC01000008">
    <property type="protein sequence ID" value="GMM52287.1"/>
    <property type="molecule type" value="Genomic_DNA"/>
</dbReference>
<dbReference type="SUPFAM" id="SSF52317">
    <property type="entry name" value="Class I glutamine amidotransferase-like"/>
    <property type="match status" value="1"/>
</dbReference>
<evidence type="ECO:0000313" key="14">
    <source>
        <dbReference type="Proteomes" id="UP001362899"/>
    </source>
</evidence>
<evidence type="ECO:0000256" key="7">
    <source>
        <dbReference type="ARBA" id="ARBA00022962"/>
    </source>
</evidence>
<proteinExistence type="inferred from homology"/>
<sequence length="674" mass="75553">MAELEQYIPSFEAIVIGPGPGNPVLEADAHIIPDLIEYLSRHPVPLLGICFGFQSLVLKFGGSIKRLDPPVHGQVSKVQLESPSELFKGIPNNFEVVRYHSLCSAGDSDLIVTATADGIEMAVEHPELPFYAAQFHPESILSTYGDELVSNFWKQAVNFNLQTKRVNNKLQMPLRMCEEYVPFNIKAQSTQDITLQTFQVASPKQAINSIAKILGNCNKNDANVNDYSNEFVCLQSQSYPGKWTIFGNLTSNTLHIRSKNDEVFCGKLNGDYKSTKDQSVFQKLVDEMQPYLLAPEIAEKYMDLPFVGGFMGYITYEGGCQYTTNLGTSTDSGMHSDVSMVFIKETVLVKESTKEVYVVGSSSWCQEFKEKFDADLNSNSNLNSEEVSRKEERPVYATSVTKPEYAEYSQQFNECMEKLRSGDSYELCLTTPTTVILNTDNTWDIFCHIVDQNPAPYCSFLAFDDILLATSPERFMAFDDKKCEFRPIKGTVKKRPGVTLESATEILKTPKEQAENLMIVDLIRHDLQHLLHNVNTPQLMQVEEYHTVYQLVTSIEGEFKKNDEDAKINGFDILVESLPPGSMTGAPKKRSVELLRSIEPKPRGIYSGVHGYWSIHGKGDWSVVIRSMFRNKTSPANRYNMGAGGAITVLSTCEGEFEEMETKIDSVLSTLTSN</sequence>
<comment type="caution">
    <text evidence="13">The sequence shown here is derived from an EMBL/GenBank/DDBJ whole genome shotgun (WGS) entry which is preliminary data.</text>
</comment>
<evidence type="ECO:0000256" key="8">
    <source>
        <dbReference type="ARBA" id="ARBA00031329"/>
    </source>
</evidence>
<name>A0AAV5RME4_STABA</name>
<dbReference type="InterPro" id="IPR006805">
    <property type="entry name" value="Anth_synth_I_N"/>
</dbReference>
<dbReference type="Pfam" id="PF00117">
    <property type="entry name" value="GATase"/>
    <property type="match status" value="1"/>
</dbReference>
<reference evidence="13 14" key="1">
    <citation type="journal article" date="2023" name="Elife">
        <title>Identification of key yeast species and microbe-microbe interactions impacting larval growth of Drosophila in the wild.</title>
        <authorList>
            <person name="Mure A."/>
            <person name="Sugiura Y."/>
            <person name="Maeda R."/>
            <person name="Honda K."/>
            <person name="Sakurai N."/>
            <person name="Takahashi Y."/>
            <person name="Watada M."/>
            <person name="Katoh T."/>
            <person name="Gotoh A."/>
            <person name="Gotoh Y."/>
            <person name="Taniguchi I."/>
            <person name="Nakamura K."/>
            <person name="Hayashi T."/>
            <person name="Katayama T."/>
            <person name="Uemura T."/>
            <person name="Hattori Y."/>
        </authorList>
    </citation>
    <scope>NUCLEOTIDE SEQUENCE [LARGE SCALE GENOMIC DNA]</scope>
    <source>
        <strain evidence="13 14">SB-73</strain>
    </source>
</reference>
<dbReference type="GO" id="GO:0008153">
    <property type="term" value="P:4-aminobenzoate biosynthetic process"/>
    <property type="evidence" value="ECO:0007669"/>
    <property type="project" value="TreeGrafter"/>
</dbReference>
<dbReference type="GO" id="GO:0000162">
    <property type="term" value="P:L-tryptophan biosynthetic process"/>
    <property type="evidence" value="ECO:0007669"/>
    <property type="project" value="TreeGrafter"/>
</dbReference>
<dbReference type="AlphaFoldDB" id="A0AAV5RME4"/>
<dbReference type="PANTHER" id="PTHR11236:SF18">
    <property type="entry name" value="AMINODEOXYCHORISMATE SYNTHASE"/>
    <property type="match status" value="1"/>
</dbReference>
<gene>
    <name evidence="13" type="ORF">DASB73_032500</name>
</gene>
<dbReference type="Pfam" id="PF04715">
    <property type="entry name" value="Anth_synt_I_N"/>
    <property type="match status" value="1"/>
</dbReference>
<organism evidence="13 14">
    <name type="scientific">Starmerella bacillaris</name>
    <name type="common">Yeast</name>
    <name type="synonym">Candida zemplinina</name>
    <dbReference type="NCBI Taxonomy" id="1247836"/>
    <lineage>
        <taxon>Eukaryota</taxon>
        <taxon>Fungi</taxon>
        <taxon>Dikarya</taxon>
        <taxon>Ascomycota</taxon>
        <taxon>Saccharomycotina</taxon>
        <taxon>Dipodascomycetes</taxon>
        <taxon>Dipodascales</taxon>
        <taxon>Trichomonascaceae</taxon>
        <taxon>Starmerella</taxon>
    </lineage>
</organism>
<comment type="pathway">
    <text evidence="2">Cofactor biosynthesis; tetrahydrofolate biosynthesis; 4-aminobenzoate from chorismate: step 1/2.</text>
</comment>
<dbReference type="NCBIfam" id="TIGR01823">
    <property type="entry name" value="PabB-fungal"/>
    <property type="match status" value="1"/>
</dbReference>
<dbReference type="InterPro" id="IPR019999">
    <property type="entry name" value="Anth_synth_I-like"/>
</dbReference>
<keyword evidence="14" id="KW-1185">Reference proteome</keyword>
<dbReference type="SUPFAM" id="SSF56322">
    <property type="entry name" value="ADC synthase"/>
    <property type="match status" value="1"/>
</dbReference>